<sequence length="246" mass="29333">MVIKQTVFISYKRFYSVTRIDVLETLELCKRKLFTIDKITIYFCFILSNLNALKNNHKKTIKTLDKEIKNAITNMEKTIKMTTTTLEKQIGTSKDIFTNVEQKLKKLEEDFKVLGRDFQKTKWHKYNGHCYYYSQDRQDWFTAERKCREISGYITKINDQEENRRIFQHRPNTNAHYWIGLTDLKEGEWRWSFDQSKAKYTTWISGYGSKGTGHNCVQIPNGHDGKWIDYLCSHQSNYVCESNFCF</sequence>
<evidence type="ECO:0000313" key="4">
    <source>
        <dbReference type="Proteomes" id="UP000683360"/>
    </source>
</evidence>
<evidence type="ECO:0000256" key="1">
    <source>
        <dbReference type="SAM" id="Coils"/>
    </source>
</evidence>
<keyword evidence="1" id="KW-0175">Coiled coil</keyword>
<dbReference type="InterPro" id="IPR001304">
    <property type="entry name" value="C-type_lectin-like"/>
</dbReference>
<dbReference type="PROSITE" id="PS50041">
    <property type="entry name" value="C_TYPE_LECTIN_2"/>
    <property type="match status" value="1"/>
</dbReference>
<dbReference type="Gene3D" id="3.10.100.10">
    <property type="entry name" value="Mannose-Binding Protein A, subunit A"/>
    <property type="match status" value="1"/>
</dbReference>
<dbReference type="SMART" id="SM00034">
    <property type="entry name" value="CLECT"/>
    <property type="match status" value="1"/>
</dbReference>
<dbReference type="InterPro" id="IPR016186">
    <property type="entry name" value="C-type_lectin-like/link_sf"/>
</dbReference>
<name>A0A8S3SSL6_MYTED</name>
<dbReference type="OrthoDB" id="6070468at2759"/>
<feature type="coiled-coil region" evidence="1">
    <location>
        <begin position="47"/>
        <end position="117"/>
    </location>
</feature>
<dbReference type="SUPFAM" id="SSF56436">
    <property type="entry name" value="C-type lectin-like"/>
    <property type="match status" value="1"/>
</dbReference>
<protein>
    <recommendedName>
        <fullName evidence="2">C-type lectin domain-containing protein</fullName>
    </recommendedName>
</protein>
<feature type="domain" description="C-type lectin" evidence="2">
    <location>
        <begin position="126"/>
        <end position="241"/>
    </location>
</feature>
<keyword evidence="4" id="KW-1185">Reference proteome</keyword>
<dbReference type="EMBL" id="CAJPWZ010001681">
    <property type="protein sequence ID" value="CAG2221484.1"/>
    <property type="molecule type" value="Genomic_DNA"/>
</dbReference>
<dbReference type="InterPro" id="IPR050111">
    <property type="entry name" value="C-type_lectin/snaclec_domain"/>
</dbReference>
<gene>
    <name evidence="3" type="ORF">MEDL_34884</name>
</gene>
<dbReference type="AlphaFoldDB" id="A0A8S3SSL6"/>
<evidence type="ECO:0000313" key="3">
    <source>
        <dbReference type="EMBL" id="CAG2221484.1"/>
    </source>
</evidence>
<reference evidence="3" key="1">
    <citation type="submission" date="2021-03" db="EMBL/GenBank/DDBJ databases">
        <authorList>
            <person name="Bekaert M."/>
        </authorList>
    </citation>
    <scope>NUCLEOTIDE SEQUENCE</scope>
</reference>
<accession>A0A8S3SSL6</accession>
<comment type="caution">
    <text evidence="3">The sequence shown here is derived from an EMBL/GenBank/DDBJ whole genome shotgun (WGS) entry which is preliminary data.</text>
</comment>
<evidence type="ECO:0000259" key="2">
    <source>
        <dbReference type="PROSITE" id="PS50041"/>
    </source>
</evidence>
<dbReference type="PANTHER" id="PTHR22803">
    <property type="entry name" value="MANNOSE, PHOSPHOLIPASE, LECTIN RECEPTOR RELATED"/>
    <property type="match status" value="1"/>
</dbReference>
<dbReference type="CDD" id="cd00037">
    <property type="entry name" value="CLECT"/>
    <property type="match status" value="1"/>
</dbReference>
<dbReference type="Pfam" id="PF00059">
    <property type="entry name" value="Lectin_C"/>
    <property type="match status" value="1"/>
</dbReference>
<dbReference type="Proteomes" id="UP000683360">
    <property type="component" value="Unassembled WGS sequence"/>
</dbReference>
<organism evidence="3 4">
    <name type="scientific">Mytilus edulis</name>
    <name type="common">Blue mussel</name>
    <dbReference type="NCBI Taxonomy" id="6550"/>
    <lineage>
        <taxon>Eukaryota</taxon>
        <taxon>Metazoa</taxon>
        <taxon>Spiralia</taxon>
        <taxon>Lophotrochozoa</taxon>
        <taxon>Mollusca</taxon>
        <taxon>Bivalvia</taxon>
        <taxon>Autobranchia</taxon>
        <taxon>Pteriomorphia</taxon>
        <taxon>Mytilida</taxon>
        <taxon>Mytiloidea</taxon>
        <taxon>Mytilidae</taxon>
        <taxon>Mytilinae</taxon>
        <taxon>Mytilus</taxon>
    </lineage>
</organism>
<dbReference type="InterPro" id="IPR016187">
    <property type="entry name" value="CTDL_fold"/>
</dbReference>
<proteinExistence type="predicted"/>